<keyword evidence="2 4" id="KW-0342">GTP-binding</keyword>
<dbReference type="SUPFAM" id="SSF47895">
    <property type="entry name" value="Transducin (alpha subunit), insertion domain"/>
    <property type="match status" value="1"/>
</dbReference>
<keyword evidence="1 4" id="KW-0547">Nucleotide-binding</keyword>
<dbReference type="EMBL" id="CANHGI010000004">
    <property type="protein sequence ID" value="CAI5449085.1"/>
    <property type="molecule type" value="Genomic_DNA"/>
</dbReference>
<dbReference type="Gene3D" id="3.40.50.300">
    <property type="entry name" value="P-loop containing nucleotide triphosphate hydrolases"/>
    <property type="match status" value="1"/>
</dbReference>
<dbReference type="InterPro" id="IPR027417">
    <property type="entry name" value="P-loop_NTPase"/>
</dbReference>
<dbReference type="SMART" id="SM00275">
    <property type="entry name" value="G_alpha"/>
    <property type="match status" value="1"/>
</dbReference>
<dbReference type="AlphaFoldDB" id="A0A9P1IPM0"/>
<name>A0A9P1IPM0_9PELO</name>
<evidence type="ECO:0000313" key="8">
    <source>
        <dbReference type="Proteomes" id="UP001152747"/>
    </source>
</evidence>
<feature type="binding site" evidence="5">
    <location>
        <position position="150"/>
    </location>
    <ligand>
        <name>Mg(2+)</name>
        <dbReference type="ChEBI" id="CHEBI:18420"/>
    </ligand>
</feature>
<evidence type="ECO:0000256" key="4">
    <source>
        <dbReference type="PIRSR" id="PIRSR601019-1"/>
    </source>
</evidence>
<dbReference type="GO" id="GO:0031683">
    <property type="term" value="F:G-protein beta/gamma-subunit complex binding"/>
    <property type="evidence" value="ECO:0007669"/>
    <property type="project" value="InterPro"/>
</dbReference>
<keyword evidence="8" id="KW-1185">Reference proteome</keyword>
<dbReference type="OrthoDB" id="5817230at2759"/>
<evidence type="ECO:0000256" key="5">
    <source>
        <dbReference type="PIRSR" id="PIRSR601019-2"/>
    </source>
</evidence>
<dbReference type="Gene3D" id="1.10.400.10">
    <property type="entry name" value="GI Alpha 1, domain 2-like"/>
    <property type="match status" value="1"/>
</dbReference>
<dbReference type="PRINTS" id="PR00318">
    <property type="entry name" value="GPROTEINA"/>
</dbReference>
<evidence type="ECO:0000256" key="6">
    <source>
        <dbReference type="SAM" id="SignalP"/>
    </source>
</evidence>
<dbReference type="GO" id="GO:0001664">
    <property type="term" value="F:G protein-coupled receptor binding"/>
    <property type="evidence" value="ECO:0007669"/>
    <property type="project" value="TreeGrafter"/>
</dbReference>
<keyword evidence="6" id="KW-0732">Signal</keyword>
<dbReference type="InterPro" id="IPR001019">
    <property type="entry name" value="Gprotein_alpha_su"/>
</dbReference>
<dbReference type="GO" id="GO:0005834">
    <property type="term" value="C:heterotrimeric G-protein complex"/>
    <property type="evidence" value="ECO:0007669"/>
    <property type="project" value="TreeGrafter"/>
</dbReference>
<protein>
    <submittedName>
        <fullName evidence="7">Uncharacterized protein</fullName>
    </submittedName>
</protein>
<dbReference type="GO" id="GO:0005525">
    <property type="term" value="F:GTP binding"/>
    <property type="evidence" value="ECO:0007669"/>
    <property type="project" value="UniProtKB-KW"/>
</dbReference>
<dbReference type="Pfam" id="PF00503">
    <property type="entry name" value="G-alpha"/>
    <property type="match status" value="1"/>
</dbReference>
<accession>A0A9P1IPM0</accession>
<feature type="binding site" evidence="4">
    <location>
        <begin position="363"/>
        <end position="366"/>
    </location>
    <ligand>
        <name>GTP</name>
        <dbReference type="ChEBI" id="CHEBI:37565"/>
    </ligand>
</feature>
<dbReference type="GO" id="GO:0003924">
    <property type="term" value="F:GTPase activity"/>
    <property type="evidence" value="ECO:0007669"/>
    <property type="project" value="InterPro"/>
</dbReference>
<dbReference type="Proteomes" id="UP001152747">
    <property type="component" value="Unassembled WGS sequence"/>
</dbReference>
<dbReference type="GO" id="GO:0046872">
    <property type="term" value="F:metal ion binding"/>
    <property type="evidence" value="ECO:0007669"/>
    <property type="project" value="UniProtKB-KW"/>
</dbReference>
<dbReference type="InterPro" id="IPR011025">
    <property type="entry name" value="GproteinA_insert"/>
</dbReference>
<feature type="chain" id="PRO_5040424798" evidence="6">
    <location>
        <begin position="17"/>
        <end position="444"/>
    </location>
</feature>
<keyword evidence="5" id="KW-0460">Magnesium</keyword>
<dbReference type="SUPFAM" id="SSF52540">
    <property type="entry name" value="P-loop containing nucleoside triphosphate hydrolases"/>
    <property type="match status" value="1"/>
</dbReference>
<proteinExistence type="predicted"/>
<reference evidence="7" key="1">
    <citation type="submission" date="2022-11" db="EMBL/GenBank/DDBJ databases">
        <authorList>
            <person name="Kikuchi T."/>
        </authorList>
    </citation>
    <scope>NUCLEOTIDE SEQUENCE</scope>
    <source>
        <strain evidence="7">PS1010</strain>
    </source>
</reference>
<feature type="binding site" evidence="5">
    <location>
        <position position="277"/>
    </location>
    <ligand>
        <name>Mg(2+)</name>
        <dbReference type="ChEBI" id="CHEBI:18420"/>
    </ligand>
</feature>
<dbReference type="GO" id="GO:0005737">
    <property type="term" value="C:cytoplasm"/>
    <property type="evidence" value="ECO:0007669"/>
    <property type="project" value="TreeGrafter"/>
</dbReference>
<evidence type="ECO:0000256" key="2">
    <source>
        <dbReference type="ARBA" id="ARBA00023134"/>
    </source>
</evidence>
<organism evidence="7 8">
    <name type="scientific">Caenorhabditis angaria</name>
    <dbReference type="NCBI Taxonomy" id="860376"/>
    <lineage>
        <taxon>Eukaryota</taxon>
        <taxon>Metazoa</taxon>
        <taxon>Ecdysozoa</taxon>
        <taxon>Nematoda</taxon>
        <taxon>Chromadorea</taxon>
        <taxon>Rhabditida</taxon>
        <taxon>Rhabditina</taxon>
        <taxon>Rhabditomorpha</taxon>
        <taxon>Rhabditoidea</taxon>
        <taxon>Rhabditidae</taxon>
        <taxon>Peloderinae</taxon>
        <taxon>Caenorhabditis</taxon>
    </lineage>
</organism>
<dbReference type="PROSITE" id="PS51882">
    <property type="entry name" value="G_ALPHA"/>
    <property type="match status" value="1"/>
</dbReference>
<dbReference type="PANTHER" id="PTHR10218">
    <property type="entry name" value="GTP-BINDING PROTEIN ALPHA SUBUNIT"/>
    <property type="match status" value="1"/>
</dbReference>
<comment type="caution">
    <text evidence="7">The sequence shown here is derived from an EMBL/GenBank/DDBJ whole genome shotgun (WGS) entry which is preliminary data.</text>
</comment>
<dbReference type="PANTHER" id="PTHR10218:SF116">
    <property type="entry name" value="G PROTEIN, ALPHA SUBUNIT"/>
    <property type="match status" value="1"/>
</dbReference>
<keyword evidence="5" id="KW-0479">Metal-binding</keyword>
<sequence>MRFLIVLAFFFVFTNAQFFNRRSIAMKKFVEVLEHFSHSFEKPGNGKVFFDSNFQFKTTEDGIKTTNQFLNFLSIVGPRRFFQYISSARFDNTDQLIAITNFKEVKWETILKPYAGMGATSSVRNTLSLFQANGEQPKILVLGCMGCGKSTLVRQFVKQSRSIALKNSYYAHTVQYNLLVVFRGLRAVCDDLNLIYTPVSADFDIINEFRHREDLSEKVVTSLRNIAKAGLFEECQKKRRVLQLPINYNYFMQHTDRILNPNFVPTDTDIFMSYSITMGVNTEMIRIGLSRFEVTELPGHHIFRRYWQEYFNNTSVVCFVVDLSELCDQAFYTGHLKDKTVGIYQDIIKNPLFNDTGFLLLFNKSDTFEEHSAGFDFRKLASHLRTPHEALSFYRSQFSSISPKNRTYHHIVSLIKFQNKEVSQTLFDSLNRIFKKQREKTQLE</sequence>
<evidence type="ECO:0000256" key="1">
    <source>
        <dbReference type="ARBA" id="ARBA00022741"/>
    </source>
</evidence>
<evidence type="ECO:0000256" key="3">
    <source>
        <dbReference type="ARBA" id="ARBA00023224"/>
    </source>
</evidence>
<gene>
    <name evidence="7" type="ORF">CAMP_LOCUS11722</name>
</gene>
<dbReference type="GO" id="GO:0007188">
    <property type="term" value="P:adenylate cyclase-modulating G protein-coupled receptor signaling pathway"/>
    <property type="evidence" value="ECO:0007669"/>
    <property type="project" value="TreeGrafter"/>
</dbReference>
<keyword evidence="3" id="KW-0807">Transducer</keyword>
<evidence type="ECO:0000313" key="7">
    <source>
        <dbReference type="EMBL" id="CAI5449085.1"/>
    </source>
</evidence>
<feature type="signal peptide" evidence="6">
    <location>
        <begin position="1"/>
        <end position="16"/>
    </location>
</feature>